<sequence length="428" mass="45304">MLTLMDLDAAVTSARASFVAAHPEAATWSDRARRVQPGGNTRSVLHVDPFPIRVDRAEGKHLWDLDGHRYVDLLGNYTAGLLGHSPEPVLAAARAALESGWSLGAVHENEVRLAELIVERFPSLDQVRFTNSGTEANMMALAVATHHTGRRKVVVFRNGYHGGVLTFGAEPSPVTVPHDWVLCDFNDLDSVSAAFAEHGVEIAAVLVEPMQGSGGCIPGTPAFLAGLRSLCDDHGALLVFDEVMTSRFSTGGAQQLLGVQPDMTTLGKYLAGGLTFGAFGGRADVMANFDPAAGGTLAHAGTFNNNVASMAAGVAALTEVLSPELLDEVHARGERLRVRLNEAFAAAGLPMCATGVGSLMNVHGTAGPVGTAADLADQDDRLRELFYFHCLANGYYIARRGLIALSIEITDDDIDQFLDVVGSFGTDD</sequence>
<evidence type="ECO:0000313" key="5">
    <source>
        <dbReference type="Proteomes" id="UP000011863"/>
    </source>
</evidence>
<dbReference type="InterPro" id="IPR005814">
    <property type="entry name" value="Aminotrans_3"/>
</dbReference>
<dbReference type="SMR" id="A0A6C7EIW1"/>
<comment type="cofactor">
    <cofactor evidence="1">
        <name>pyridoxal 5'-phosphate</name>
        <dbReference type="ChEBI" id="CHEBI:597326"/>
    </cofactor>
</comment>
<dbReference type="InterPro" id="IPR015422">
    <property type="entry name" value="PyrdxlP-dep_Trfase_small"/>
</dbReference>
<dbReference type="EMBL" id="AP012057">
    <property type="protein sequence ID" value="BAN04478.1"/>
    <property type="molecule type" value="Genomic_DNA"/>
</dbReference>
<dbReference type="Gene3D" id="3.40.640.10">
    <property type="entry name" value="Type I PLP-dependent aspartate aminotransferase-like (Major domain)"/>
    <property type="match status" value="1"/>
</dbReference>
<dbReference type="CDD" id="cd00610">
    <property type="entry name" value="OAT_like"/>
    <property type="match status" value="1"/>
</dbReference>
<keyword evidence="4" id="KW-0808">Transferase</keyword>
<dbReference type="KEGG" id="aym:YM304_41640"/>
<gene>
    <name evidence="4" type="ORF">YM304_41640</name>
</gene>
<comment type="similarity">
    <text evidence="3">Belongs to the class-III pyridoxal-phosphate-dependent aminotransferase family.</text>
</comment>
<dbReference type="GO" id="GO:0008483">
    <property type="term" value="F:transaminase activity"/>
    <property type="evidence" value="ECO:0007669"/>
    <property type="project" value="UniProtKB-KW"/>
</dbReference>
<keyword evidence="5" id="KW-1185">Reference proteome</keyword>
<accession>A0A6C7EIW1</accession>
<dbReference type="Pfam" id="PF00202">
    <property type="entry name" value="Aminotran_3"/>
    <property type="match status" value="1"/>
</dbReference>
<dbReference type="Proteomes" id="UP000011863">
    <property type="component" value="Chromosome"/>
</dbReference>
<dbReference type="GO" id="GO:0030170">
    <property type="term" value="F:pyridoxal phosphate binding"/>
    <property type="evidence" value="ECO:0007669"/>
    <property type="project" value="InterPro"/>
</dbReference>
<keyword evidence="2 3" id="KW-0663">Pyridoxal phosphate</keyword>
<name>A0A6C7EIW1_ILUCY</name>
<keyword evidence="4" id="KW-0032">Aminotransferase</keyword>
<dbReference type="AlphaFoldDB" id="A0A6C7EIW1"/>
<dbReference type="EC" id="2.6.1.-" evidence="4"/>
<organism evidence="4 5">
    <name type="scientific">Ilumatobacter coccineus (strain NBRC 103263 / KCTC 29153 / YM16-304)</name>
    <dbReference type="NCBI Taxonomy" id="1313172"/>
    <lineage>
        <taxon>Bacteria</taxon>
        <taxon>Bacillati</taxon>
        <taxon>Actinomycetota</taxon>
        <taxon>Acidimicrobiia</taxon>
        <taxon>Acidimicrobiales</taxon>
        <taxon>Ilumatobacteraceae</taxon>
        <taxon>Ilumatobacter</taxon>
    </lineage>
</organism>
<dbReference type="InterPro" id="IPR015421">
    <property type="entry name" value="PyrdxlP-dep_Trfase_major"/>
</dbReference>
<evidence type="ECO:0000256" key="3">
    <source>
        <dbReference type="RuleBase" id="RU003560"/>
    </source>
</evidence>
<dbReference type="PANTHER" id="PTHR43713">
    <property type="entry name" value="GLUTAMATE-1-SEMIALDEHYDE 2,1-AMINOMUTASE"/>
    <property type="match status" value="1"/>
</dbReference>
<dbReference type="SUPFAM" id="SSF53383">
    <property type="entry name" value="PLP-dependent transferases"/>
    <property type="match status" value="1"/>
</dbReference>
<dbReference type="InterPro" id="IPR015424">
    <property type="entry name" value="PyrdxlP-dep_Trfase"/>
</dbReference>
<dbReference type="PANTHER" id="PTHR43713:SF3">
    <property type="entry name" value="GLUTAMATE-1-SEMIALDEHYDE 2,1-AMINOMUTASE 1, CHLOROPLASTIC-RELATED"/>
    <property type="match status" value="1"/>
</dbReference>
<proteinExistence type="inferred from homology"/>
<evidence type="ECO:0000256" key="2">
    <source>
        <dbReference type="ARBA" id="ARBA00022898"/>
    </source>
</evidence>
<dbReference type="Gene3D" id="3.90.1150.10">
    <property type="entry name" value="Aspartate Aminotransferase, domain 1"/>
    <property type="match status" value="1"/>
</dbReference>
<dbReference type="OrthoDB" id="9801052at2"/>
<evidence type="ECO:0000313" key="4">
    <source>
        <dbReference type="EMBL" id="BAN04478.1"/>
    </source>
</evidence>
<evidence type="ECO:0000256" key="1">
    <source>
        <dbReference type="ARBA" id="ARBA00001933"/>
    </source>
</evidence>
<dbReference type="RefSeq" id="WP_015443725.1">
    <property type="nucleotide sequence ID" value="NC_020520.1"/>
</dbReference>
<reference evidence="4 5" key="1">
    <citation type="journal article" date="2013" name="Int. J. Syst. Evol. Microbiol.">
        <title>Ilumatobacter nonamiense sp. nov. and Ilumatobacter coccineum sp. nov., isolated from seashore sand.</title>
        <authorList>
            <person name="Matsumoto A."/>
            <person name="Kasai H."/>
            <person name="Matsuo Y."/>
            <person name="Shizuri Y."/>
            <person name="Ichikawa N."/>
            <person name="Fujita N."/>
            <person name="Omura S."/>
            <person name="Takahashi Y."/>
        </authorList>
    </citation>
    <scope>NUCLEOTIDE SEQUENCE [LARGE SCALE GENOMIC DNA]</scope>
    <source>
        <strain evidence="5">NBRC 103263 / KCTC 29153 / YM16-304</strain>
    </source>
</reference>
<protein>
    <submittedName>
        <fullName evidence="4">Putative beta-transaminase</fullName>
        <ecNumber evidence="4">2.6.1.-</ecNumber>
    </submittedName>
</protein>